<dbReference type="AlphaFoldDB" id="A0A1E5RVM2"/>
<reference evidence="11" key="1">
    <citation type="journal article" date="2016" name="Genome Announc.">
        <title>Genome sequences of three species of Hanseniaspora isolated from spontaneous wine fermentations.</title>
        <authorList>
            <person name="Sternes P.R."/>
            <person name="Lee D."/>
            <person name="Kutyna D.R."/>
            <person name="Borneman A.R."/>
        </authorList>
    </citation>
    <scope>NUCLEOTIDE SEQUENCE [LARGE SCALE GENOMIC DNA]</scope>
    <source>
        <strain evidence="11">AWRI3579</strain>
    </source>
</reference>
<keyword evidence="4 8" id="KW-0690">Ribosome biogenesis</keyword>
<comment type="caution">
    <text evidence="10">The sequence shown here is derived from an EMBL/GenBank/DDBJ whole genome shotgun (WGS) entry which is preliminary data.</text>
</comment>
<proteinExistence type="inferred from homology"/>
<dbReference type="GO" id="GO:0006364">
    <property type="term" value="P:rRNA processing"/>
    <property type="evidence" value="ECO:0007669"/>
    <property type="project" value="UniProtKB-UniRule"/>
</dbReference>
<evidence type="ECO:0000256" key="1">
    <source>
        <dbReference type="ARBA" id="ARBA00004090"/>
    </source>
</evidence>
<gene>
    <name evidence="10" type="ORF">AWRI3579_g539</name>
</gene>
<dbReference type="Proteomes" id="UP000095728">
    <property type="component" value="Unassembled WGS sequence"/>
</dbReference>
<dbReference type="InterPro" id="IPR005579">
    <property type="entry name" value="Cgr1-like"/>
</dbReference>
<evidence type="ECO:0000313" key="11">
    <source>
        <dbReference type="Proteomes" id="UP000095728"/>
    </source>
</evidence>
<dbReference type="GO" id="GO:0005730">
    <property type="term" value="C:nucleolus"/>
    <property type="evidence" value="ECO:0007669"/>
    <property type="project" value="UniProtKB-SubCell"/>
</dbReference>
<evidence type="ECO:0000256" key="4">
    <source>
        <dbReference type="ARBA" id="ARBA00022517"/>
    </source>
</evidence>
<evidence type="ECO:0000256" key="7">
    <source>
        <dbReference type="ARBA" id="ARBA00023242"/>
    </source>
</evidence>
<organism evidence="10 11">
    <name type="scientific">Hanseniaspora osmophila</name>
    <dbReference type="NCBI Taxonomy" id="56408"/>
    <lineage>
        <taxon>Eukaryota</taxon>
        <taxon>Fungi</taxon>
        <taxon>Dikarya</taxon>
        <taxon>Ascomycota</taxon>
        <taxon>Saccharomycotina</taxon>
        <taxon>Saccharomycetes</taxon>
        <taxon>Saccharomycodales</taxon>
        <taxon>Saccharomycodaceae</taxon>
        <taxon>Hanseniaspora</taxon>
    </lineage>
</organism>
<evidence type="ECO:0000256" key="2">
    <source>
        <dbReference type="ARBA" id="ARBA00004604"/>
    </source>
</evidence>
<evidence type="ECO:0000313" key="10">
    <source>
        <dbReference type="EMBL" id="OEJ90876.1"/>
    </source>
</evidence>
<evidence type="ECO:0000256" key="9">
    <source>
        <dbReference type="SAM" id="MobiDB-lite"/>
    </source>
</evidence>
<comment type="similarity">
    <text evidence="3 8">Belongs to the CGR1 family.</text>
</comment>
<dbReference type="STRING" id="56408.A0A1E5RVM2"/>
<comment type="function">
    <text evidence="1 8">Involved in nucleolar integrity and required for processing of the pre-rRNA for the 60S ribosome subunit.</text>
</comment>
<feature type="region of interest" description="Disordered" evidence="9">
    <location>
        <begin position="1"/>
        <end position="49"/>
    </location>
</feature>
<dbReference type="InParanoid" id="A0A1E5RVM2"/>
<name>A0A1E5RVM2_9ASCO</name>
<sequence length="127" mass="15301">MSAKEQIEGAADNDQAALAQGNNKSGRTWKNTSKPLKPHSQVIKNKKLSSWELKKQQRLEDQQFKQKLKELKQEKEDEKQAHVQRIKERREMREEKERYERLALKMHAKKVERLKRREKRNKALKER</sequence>
<accession>A0A1E5RVM2</accession>
<evidence type="ECO:0000256" key="8">
    <source>
        <dbReference type="RuleBase" id="RU363084"/>
    </source>
</evidence>
<feature type="compositionally biased region" description="Polar residues" evidence="9">
    <location>
        <begin position="20"/>
        <end position="34"/>
    </location>
</feature>
<dbReference type="EMBL" id="LPNM01000003">
    <property type="protein sequence ID" value="OEJ90876.1"/>
    <property type="molecule type" value="Genomic_DNA"/>
</dbReference>
<keyword evidence="7 8" id="KW-0539">Nucleus</keyword>
<dbReference type="FunCoup" id="A0A1E5RVM2">
    <property type="interactions" value="164"/>
</dbReference>
<comment type="subcellular location">
    <subcellularLocation>
        <location evidence="2 8">Nucleus</location>
        <location evidence="2 8">Nucleolus</location>
    </subcellularLocation>
</comment>
<evidence type="ECO:0000256" key="6">
    <source>
        <dbReference type="ARBA" id="ARBA00023054"/>
    </source>
</evidence>
<keyword evidence="11" id="KW-1185">Reference proteome</keyword>
<keyword evidence="5 8" id="KW-0698">rRNA processing</keyword>
<protein>
    <recommendedName>
        <fullName evidence="8">rRNA-processing protein</fullName>
    </recommendedName>
</protein>
<feature type="coiled-coil region" evidence="8">
    <location>
        <begin position="54"/>
        <end position="127"/>
    </location>
</feature>
<evidence type="ECO:0000256" key="3">
    <source>
        <dbReference type="ARBA" id="ARBA00007869"/>
    </source>
</evidence>
<evidence type="ECO:0000256" key="5">
    <source>
        <dbReference type="ARBA" id="ARBA00022552"/>
    </source>
</evidence>
<dbReference type="Pfam" id="PF03879">
    <property type="entry name" value="Cgr1"/>
    <property type="match status" value="1"/>
</dbReference>
<keyword evidence="6 8" id="KW-0175">Coiled coil</keyword>
<dbReference type="OrthoDB" id="3942380at2759"/>